<dbReference type="Pfam" id="PF04965">
    <property type="entry name" value="GPW_gp25"/>
    <property type="match status" value="1"/>
</dbReference>
<keyword evidence="3" id="KW-1185">Reference proteome</keyword>
<dbReference type="Proteomes" id="UP000663491">
    <property type="component" value="Segment"/>
</dbReference>
<dbReference type="SUPFAM" id="SSF160719">
    <property type="entry name" value="gpW/gp25-like"/>
    <property type="match status" value="1"/>
</dbReference>
<gene>
    <name evidence="2" type="ORF">CPT_Mica_011</name>
</gene>
<dbReference type="InterPro" id="IPR007048">
    <property type="entry name" value="IraD/Gp25-like"/>
</dbReference>
<name>A0A873WTR9_9CAUD</name>
<sequence length="112" mass="12166">MDGTSASDGKLLGGLDHLRQSITDILTTPLGTRVQRRDYGSRLYQLVDAPMNAETVMDLYAATAEALANWEPRFRLTQVKLSSADAGAIELDLIGQYLPDGQTVTLDGIKVK</sequence>
<evidence type="ECO:0000259" key="1">
    <source>
        <dbReference type="Pfam" id="PF04965"/>
    </source>
</evidence>
<evidence type="ECO:0000313" key="3">
    <source>
        <dbReference type="Proteomes" id="UP000663491"/>
    </source>
</evidence>
<dbReference type="Gene3D" id="3.10.450.40">
    <property type="match status" value="1"/>
</dbReference>
<dbReference type="EMBL" id="MT701586">
    <property type="protein sequence ID" value="QPB08624.1"/>
    <property type="molecule type" value="Genomic_DNA"/>
</dbReference>
<accession>A0A873WTR9</accession>
<feature type="domain" description="IraD/Gp25-like" evidence="1">
    <location>
        <begin position="15"/>
        <end position="87"/>
    </location>
</feature>
<organism evidence="2 3">
    <name type="scientific">Burkholderia phage Mica</name>
    <dbReference type="NCBI Taxonomy" id="2767579"/>
    <lineage>
        <taxon>Viruses</taxon>
        <taxon>Duplodnaviria</taxon>
        <taxon>Heunggongvirae</taxon>
        <taxon>Uroviricota</taxon>
        <taxon>Caudoviricetes</taxon>
        <taxon>Micavirus</taxon>
        <taxon>Micavirus Mica</taxon>
    </lineage>
</organism>
<protein>
    <submittedName>
        <fullName evidence="2">Baseplate wedge protein</fullName>
    </submittedName>
</protein>
<proteinExistence type="predicted"/>
<reference evidence="2" key="1">
    <citation type="submission" date="2020-07" db="EMBL/GenBank/DDBJ databases">
        <title>Complete genome sequence of Burkholderia cenocepacia myophage Mica.</title>
        <authorList>
            <person name="Garcia J.A."/>
            <person name="Yao G.W."/>
            <person name="Guadalupe Vizoso-Pinto M."/>
            <person name="Gonzalez C."/>
            <person name="Liu M.L."/>
            <person name="Gill J."/>
        </authorList>
    </citation>
    <scope>NUCLEOTIDE SEQUENCE</scope>
</reference>
<evidence type="ECO:0000313" key="2">
    <source>
        <dbReference type="EMBL" id="QPB08624.1"/>
    </source>
</evidence>